<name>A0A9D9ILQ9_9BACT</name>
<dbReference type="AlphaFoldDB" id="A0A9D9ILQ9"/>
<accession>A0A9D9ILQ9</accession>
<protein>
    <submittedName>
        <fullName evidence="2">Transposase</fullName>
    </submittedName>
</protein>
<dbReference type="InterPro" id="IPR047951">
    <property type="entry name" value="Transpos_ISL3"/>
</dbReference>
<evidence type="ECO:0000313" key="2">
    <source>
        <dbReference type="EMBL" id="MBO8474612.1"/>
    </source>
</evidence>
<dbReference type="Proteomes" id="UP000823757">
    <property type="component" value="Unassembled WGS sequence"/>
</dbReference>
<dbReference type="InterPro" id="IPR002560">
    <property type="entry name" value="Transposase_DDE"/>
</dbReference>
<dbReference type="Pfam" id="PF01610">
    <property type="entry name" value="DDE_Tnp_ISL3"/>
    <property type="match status" value="1"/>
</dbReference>
<proteinExistence type="predicted"/>
<dbReference type="EMBL" id="JADIMD010000076">
    <property type="protein sequence ID" value="MBO8474612.1"/>
    <property type="molecule type" value="Genomic_DNA"/>
</dbReference>
<evidence type="ECO:0000313" key="3">
    <source>
        <dbReference type="Proteomes" id="UP000823757"/>
    </source>
</evidence>
<sequence>MDRFPIAARSLERPYHIDGDQFERQYKEHLSGYLGWSERDHADRWLVFPENVGERLSVDETSLSNGELYTVVTNKAAKGRKGAIVAIVSGTDSGAVLEALERIPMAVRQHVMEVTLDMAGSMGRICRLAFPNAVKVIDRFHVQKLALDAVQELRVRFRWDAMDRENEQIRQAKLSGKEYRPELLPNGDTLKQLLFRSRYLLFKSPEKWTESQKTRARLLFDIYPDIAQAYSLSHKLRLIYSKTKIKGVAYTKLARWFNEVQKSGIDTFRTIEETIYNHYENILNFFDNRSTNASAESFNAKIKAFRRQLRGVSDVRYFLFRLCSIYA</sequence>
<comment type="caution">
    <text evidence="2">The sequence shown here is derived from an EMBL/GenBank/DDBJ whole genome shotgun (WGS) entry which is preliminary data.</text>
</comment>
<gene>
    <name evidence="2" type="ORF">IAB91_04915</name>
</gene>
<dbReference type="PANTHER" id="PTHR33498">
    <property type="entry name" value="TRANSPOSASE FOR INSERTION SEQUENCE ELEMENT IS1557"/>
    <property type="match status" value="1"/>
</dbReference>
<organism evidence="2 3">
    <name type="scientific">Candidatus Cryptobacteroides faecigallinarum</name>
    <dbReference type="NCBI Taxonomy" id="2840763"/>
    <lineage>
        <taxon>Bacteria</taxon>
        <taxon>Pseudomonadati</taxon>
        <taxon>Bacteroidota</taxon>
        <taxon>Bacteroidia</taxon>
        <taxon>Bacteroidales</taxon>
        <taxon>Candidatus Cryptobacteroides</taxon>
    </lineage>
</organism>
<reference evidence="2" key="2">
    <citation type="journal article" date="2021" name="PeerJ">
        <title>Extensive microbial diversity within the chicken gut microbiome revealed by metagenomics and culture.</title>
        <authorList>
            <person name="Gilroy R."/>
            <person name="Ravi A."/>
            <person name="Getino M."/>
            <person name="Pursley I."/>
            <person name="Horton D.L."/>
            <person name="Alikhan N.F."/>
            <person name="Baker D."/>
            <person name="Gharbi K."/>
            <person name="Hall N."/>
            <person name="Watson M."/>
            <person name="Adriaenssens E.M."/>
            <person name="Foster-Nyarko E."/>
            <person name="Jarju S."/>
            <person name="Secka A."/>
            <person name="Antonio M."/>
            <person name="Oren A."/>
            <person name="Chaudhuri R.R."/>
            <person name="La Ragione R."/>
            <person name="Hildebrand F."/>
            <person name="Pallen M.J."/>
        </authorList>
    </citation>
    <scope>NUCLEOTIDE SEQUENCE</scope>
    <source>
        <strain evidence="2">B1-13419</strain>
    </source>
</reference>
<dbReference type="PANTHER" id="PTHR33498:SF1">
    <property type="entry name" value="TRANSPOSASE FOR INSERTION SEQUENCE ELEMENT IS1557"/>
    <property type="match status" value="1"/>
</dbReference>
<reference evidence="2" key="1">
    <citation type="submission" date="2020-10" db="EMBL/GenBank/DDBJ databases">
        <authorList>
            <person name="Gilroy R."/>
        </authorList>
    </citation>
    <scope>NUCLEOTIDE SEQUENCE</scope>
    <source>
        <strain evidence="2">B1-13419</strain>
    </source>
</reference>
<feature type="domain" description="Transposase IS204/IS1001/IS1096/IS1165 DDE" evidence="1">
    <location>
        <begin position="56"/>
        <end position="321"/>
    </location>
</feature>
<evidence type="ECO:0000259" key="1">
    <source>
        <dbReference type="Pfam" id="PF01610"/>
    </source>
</evidence>